<dbReference type="Proteomes" id="UP000244722">
    <property type="component" value="Unassembled WGS sequence"/>
</dbReference>
<dbReference type="AlphaFoldDB" id="A0A2T6ZN44"/>
<protein>
    <submittedName>
        <fullName evidence="2">Uncharacterized protein</fullName>
    </submittedName>
</protein>
<keyword evidence="1" id="KW-0812">Transmembrane</keyword>
<accession>A0A2T6ZN44</accession>
<feature type="transmembrane region" description="Helical" evidence="1">
    <location>
        <begin position="41"/>
        <end position="65"/>
    </location>
</feature>
<reference evidence="2 3" key="1">
    <citation type="submission" date="2017-04" db="EMBL/GenBank/DDBJ databases">
        <title>Draft genome sequence of Tuber borchii Vittad., a whitish edible truffle.</title>
        <authorList>
            <consortium name="DOE Joint Genome Institute"/>
            <person name="Murat C."/>
            <person name="Kuo A."/>
            <person name="Barry K.W."/>
            <person name="Clum A."/>
            <person name="Dockter R.B."/>
            <person name="Fauchery L."/>
            <person name="Iotti M."/>
            <person name="Kohler A."/>
            <person name="Labutti K."/>
            <person name="Lindquist E.A."/>
            <person name="Lipzen A."/>
            <person name="Ohm R.A."/>
            <person name="Wang M."/>
            <person name="Grigoriev I.V."/>
            <person name="Zambonelli A."/>
            <person name="Martin F.M."/>
        </authorList>
    </citation>
    <scope>NUCLEOTIDE SEQUENCE [LARGE SCALE GENOMIC DNA]</scope>
    <source>
        <strain evidence="2 3">Tbo3840</strain>
    </source>
</reference>
<gene>
    <name evidence="2" type="ORF">B9Z19DRAFT_1087428</name>
</gene>
<name>A0A2T6ZN44_TUBBO</name>
<dbReference type="EMBL" id="NESQ01000171">
    <property type="protein sequence ID" value="PUU76876.1"/>
    <property type="molecule type" value="Genomic_DNA"/>
</dbReference>
<keyword evidence="1" id="KW-1133">Transmembrane helix</keyword>
<evidence type="ECO:0000313" key="2">
    <source>
        <dbReference type="EMBL" id="PUU76876.1"/>
    </source>
</evidence>
<comment type="caution">
    <text evidence="2">The sequence shown here is derived from an EMBL/GenBank/DDBJ whole genome shotgun (WGS) entry which is preliminary data.</text>
</comment>
<organism evidence="2 3">
    <name type="scientific">Tuber borchii</name>
    <name type="common">White truffle</name>
    <dbReference type="NCBI Taxonomy" id="42251"/>
    <lineage>
        <taxon>Eukaryota</taxon>
        <taxon>Fungi</taxon>
        <taxon>Dikarya</taxon>
        <taxon>Ascomycota</taxon>
        <taxon>Pezizomycotina</taxon>
        <taxon>Pezizomycetes</taxon>
        <taxon>Pezizales</taxon>
        <taxon>Tuberaceae</taxon>
        <taxon>Tuber</taxon>
    </lineage>
</organism>
<keyword evidence="3" id="KW-1185">Reference proteome</keyword>
<evidence type="ECO:0000313" key="3">
    <source>
        <dbReference type="Proteomes" id="UP000244722"/>
    </source>
</evidence>
<feature type="transmembrane region" description="Helical" evidence="1">
    <location>
        <begin position="9"/>
        <end position="35"/>
    </location>
</feature>
<keyword evidence="1" id="KW-0472">Membrane</keyword>
<proteinExistence type="predicted"/>
<sequence length="66" mass="8163">MYRECWNKFLFFSFLFHWGPGIGIWLLLLAIFLYLFILYYIIYMVLGFTSLCFTWLRFWVVFLGLV</sequence>
<evidence type="ECO:0000256" key="1">
    <source>
        <dbReference type="SAM" id="Phobius"/>
    </source>
</evidence>